<dbReference type="EMBL" id="OV651822">
    <property type="protein sequence ID" value="CAH1100265.1"/>
    <property type="molecule type" value="Genomic_DNA"/>
</dbReference>
<keyword evidence="2" id="KW-1185">Reference proteome</keyword>
<dbReference type="InterPro" id="IPR036915">
    <property type="entry name" value="Cyclin-like_sf"/>
</dbReference>
<evidence type="ECO:0008006" key="3">
    <source>
        <dbReference type="Google" id="ProtNLM"/>
    </source>
</evidence>
<gene>
    <name evidence="1" type="ORF">PSYICH_LOCUS2184</name>
</gene>
<proteinExistence type="predicted"/>
<protein>
    <recommendedName>
        <fullName evidence="3">Cyclin N-terminal domain-containing protein</fullName>
    </recommendedName>
</protein>
<dbReference type="AlphaFoldDB" id="A0A9P0G802"/>
<dbReference type="SUPFAM" id="SSF47954">
    <property type="entry name" value="Cyclin-like"/>
    <property type="match status" value="1"/>
</dbReference>
<dbReference type="Proteomes" id="UP001153636">
    <property type="component" value="Chromosome 10"/>
</dbReference>
<dbReference type="OrthoDB" id="337870at2759"/>
<evidence type="ECO:0000313" key="1">
    <source>
        <dbReference type="EMBL" id="CAH1100265.1"/>
    </source>
</evidence>
<accession>A0A9P0G802</accession>
<reference evidence="1" key="1">
    <citation type="submission" date="2022-01" db="EMBL/GenBank/DDBJ databases">
        <authorList>
            <person name="King R."/>
        </authorList>
    </citation>
    <scope>NUCLEOTIDE SEQUENCE</scope>
</reference>
<name>A0A9P0G802_9CUCU</name>
<organism evidence="1 2">
    <name type="scientific">Psylliodes chrysocephalus</name>
    <dbReference type="NCBI Taxonomy" id="3402493"/>
    <lineage>
        <taxon>Eukaryota</taxon>
        <taxon>Metazoa</taxon>
        <taxon>Ecdysozoa</taxon>
        <taxon>Arthropoda</taxon>
        <taxon>Hexapoda</taxon>
        <taxon>Insecta</taxon>
        <taxon>Pterygota</taxon>
        <taxon>Neoptera</taxon>
        <taxon>Endopterygota</taxon>
        <taxon>Coleoptera</taxon>
        <taxon>Polyphaga</taxon>
        <taxon>Cucujiformia</taxon>
        <taxon>Chrysomeloidea</taxon>
        <taxon>Chrysomelidae</taxon>
        <taxon>Galerucinae</taxon>
        <taxon>Alticini</taxon>
        <taxon>Psylliodes</taxon>
    </lineage>
</organism>
<sequence>MNYLSKYESNLLTEWLSEMLKNEGKYLEPILDTRSTILIKDICNMLKQDIHVFGFAVDTIEEYIARKSSRGEEIDDPALTLVSTIFICSKYLGDQDLKIPSLGNILKKVTGHVYEPKLIRLKEMEILTVLNHSLPINNNVEDLKAFVTKFEKESRIKVSILPICIEILELMYLTRKEWFYSLKKLYIISNEAMKVFKKLITSRFYLPIGILIYVFKNTSYSNTLDVDSILEDLANGSKIHSDHLNALVSKINEIMNNL</sequence>
<evidence type="ECO:0000313" key="2">
    <source>
        <dbReference type="Proteomes" id="UP001153636"/>
    </source>
</evidence>